<dbReference type="EMBL" id="BJVI01000087">
    <property type="protein sequence ID" value="GEL20725.1"/>
    <property type="molecule type" value="Genomic_DNA"/>
</dbReference>
<dbReference type="InterPro" id="IPR002711">
    <property type="entry name" value="HNH"/>
</dbReference>
<comment type="caution">
    <text evidence="4">The sequence shown here is derived from an EMBL/GenBank/DDBJ whole genome shotgun (WGS) entry which is preliminary data.</text>
</comment>
<proteinExistence type="inferred from homology"/>
<dbReference type="Pfam" id="PF01844">
    <property type="entry name" value="HNH"/>
    <property type="match status" value="1"/>
</dbReference>
<evidence type="ECO:0000313" key="4">
    <source>
        <dbReference type="EMBL" id="GEL20725.1"/>
    </source>
</evidence>
<protein>
    <recommendedName>
        <fullName evidence="3">HNH nuclease domain-containing protein</fullName>
    </recommendedName>
</protein>
<sequence>MHVRPEDLEARARSAVLDFGGPLTPAELRRLAGDAGVIPIVLNGAGQPLDVGRRTRTIPDGLRRAVAARDGGCAFPGCDRRVSWCDCHHIRPWQDGGPTTLDNLVMLCKRHHRLVHHSGWTVRLPDGLPEFLPPRWIDPDQNPRRKPPPHLIA</sequence>
<dbReference type="GO" id="GO:0003676">
    <property type="term" value="F:nucleic acid binding"/>
    <property type="evidence" value="ECO:0007669"/>
    <property type="project" value="InterPro"/>
</dbReference>
<evidence type="ECO:0000313" key="5">
    <source>
        <dbReference type="Proteomes" id="UP000321328"/>
    </source>
</evidence>
<dbReference type="CDD" id="cd00085">
    <property type="entry name" value="HNHc"/>
    <property type="match status" value="1"/>
</dbReference>
<dbReference type="AlphaFoldDB" id="A0A511D7E2"/>
<dbReference type="Gene3D" id="1.10.30.50">
    <property type="match status" value="1"/>
</dbReference>
<dbReference type="InterPro" id="IPR003615">
    <property type="entry name" value="HNH_nuc"/>
</dbReference>
<evidence type="ECO:0000256" key="1">
    <source>
        <dbReference type="ARBA" id="ARBA00023450"/>
    </source>
</evidence>
<feature type="domain" description="HNH nuclease" evidence="3">
    <location>
        <begin position="61"/>
        <end position="113"/>
    </location>
</feature>
<dbReference type="Proteomes" id="UP000321328">
    <property type="component" value="Unassembled WGS sequence"/>
</dbReference>
<reference evidence="4 5" key="1">
    <citation type="submission" date="2019-07" db="EMBL/GenBank/DDBJ databases">
        <title>Whole genome shotgun sequence of Pseudonocardia asaccharolytica NBRC 16224.</title>
        <authorList>
            <person name="Hosoyama A."/>
            <person name="Uohara A."/>
            <person name="Ohji S."/>
            <person name="Ichikawa N."/>
        </authorList>
    </citation>
    <scope>NUCLEOTIDE SEQUENCE [LARGE SCALE GENOMIC DNA]</scope>
    <source>
        <strain evidence="4 5">NBRC 16224</strain>
    </source>
</reference>
<dbReference type="InterPro" id="IPR003870">
    <property type="entry name" value="DUF222"/>
</dbReference>
<evidence type="ECO:0000256" key="2">
    <source>
        <dbReference type="SAM" id="MobiDB-lite"/>
    </source>
</evidence>
<dbReference type="STRING" id="1123024.GCA_000423625_04918"/>
<feature type="compositionally biased region" description="Basic residues" evidence="2">
    <location>
        <begin position="144"/>
        <end position="153"/>
    </location>
</feature>
<accession>A0A511D7E2</accession>
<gene>
    <name evidence="4" type="ORF">PA7_45620</name>
</gene>
<dbReference type="GO" id="GO:0004519">
    <property type="term" value="F:endonuclease activity"/>
    <property type="evidence" value="ECO:0007669"/>
    <property type="project" value="InterPro"/>
</dbReference>
<name>A0A511D7E2_9PSEU</name>
<evidence type="ECO:0000259" key="3">
    <source>
        <dbReference type="SMART" id="SM00507"/>
    </source>
</evidence>
<keyword evidence="5" id="KW-1185">Reference proteome</keyword>
<dbReference type="Pfam" id="PF02720">
    <property type="entry name" value="DUF222"/>
    <property type="match status" value="1"/>
</dbReference>
<comment type="similarity">
    <text evidence="1">Belongs to the Rv1128c/1148c/1588c/1702c/1945/3466 family.</text>
</comment>
<dbReference type="GO" id="GO:0008270">
    <property type="term" value="F:zinc ion binding"/>
    <property type="evidence" value="ECO:0007669"/>
    <property type="project" value="InterPro"/>
</dbReference>
<feature type="region of interest" description="Disordered" evidence="2">
    <location>
        <begin position="133"/>
        <end position="153"/>
    </location>
</feature>
<dbReference type="SMART" id="SM00507">
    <property type="entry name" value="HNHc"/>
    <property type="match status" value="1"/>
</dbReference>
<organism evidence="4 5">
    <name type="scientific">Pseudonocardia asaccharolytica DSM 44247 = NBRC 16224</name>
    <dbReference type="NCBI Taxonomy" id="1123024"/>
    <lineage>
        <taxon>Bacteria</taxon>
        <taxon>Bacillati</taxon>
        <taxon>Actinomycetota</taxon>
        <taxon>Actinomycetes</taxon>
        <taxon>Pseudonocardiales</taxon>
        <taxon>Pseudonocardiaceae</taxon>
        <taxon>Pseudonocardia</taxon>
    </lineage>
</organism>